<comment type="similarity">
    <text evidence="1">Belongs to the NmrA-type oxidoreductase family. Isoflavone reductase subfamily.</text>
</comment>
<gene>
    <name evidence="5" type="ORF">LENED_008939</name>
</gene>
<dbReference type="EMBL" id="BDGU01000371">
    <property type="protein sequence ID" value="GAW06980.1"/>
    <property type="molecule type" value="Genomic_DNA"/>
</dbReference>
<dbReference type="Pfam" id="PF05368">
    <property type="entry name" value="NmrA"/>
    <property type="match status" value="1"/>
</dbReference>
<evidence type="ECO:0000256" key="1">
    <source>
        <dbReference type="ARBA" id="ARBA00005725"/>
    </source>
</evidence>
<evidence type="ECO:0000313" key="5">
    <source>
        <dbReference type="EMBL" id="GAW06980.1"/>
    </source>
</evidence>
<sequence>MKSQRIAVAGGQGKIGKHIVEGLLEIKQLYSLEIIVLSRSESPDVTYAGSSAPVVVVDYNDQASLQKALNQYKIDTIISTTSGFSPDPFISSQINLLQAALTVPTFRRFAPSEFTAAPSEQVADKVKLFQMKLPIIHSLRKAKQERPDSFEFSIISCGMFMNYLGYGNTKPEGHKAFGHLGAFPYIYDLSKHTADIPGDGEKQIRYTSADDVGKFVAAATQLDVWEEHFEMAGQVATMNEILRMCEDVRGTKFDVKYNSREDVVARMSSAPEKAIENFFMENYLAIIDGDADLKRPLNLNELVDVKPMGVQEYLLKWWGN</sequence>
<dbReference type="InterPro" id="IPR051609">
    <property type="entry name" value="NmrA/Isoflavone_reductase-like"/>
</dbReference>
<dbReference type="InterPro" id="IPR008030">
    <property type="entry name" value="NmrA-like"/>
</dbReference>
<evidence type="ECO:0000256" key="2">
    <source>
        <dbReference type="ARBA" id="ARBA00022857"/>
    </source>
</evidence>
<dbReference type="SUPFAM" id="SSF51735">
    <property type="entry name" value="NAD(P)-binding Rossmann-fold domains"/>
    <property type="match status" value="1"/>
</dbReference>
<dbReference type="STRING" id="5353.A0A1Q3EIG0"/>
<accession>A0A1Q3EIG0</accession>
<keyword evidence="2" id="KW-0521">NADP</keyword>
<dbReference type="Proteomes" id="UP000188533">
    <property type="component" value="Unassembled WGS sequence"/>
</dbReference>
<dbReference type="AlphaFoldDB" id="A0A1Q3EIG0"/>
<proteinExistence type="inferred from homology"/>
<protein>
    <submittedName>
        <fullName evidence="5">Isoflavone reductase</fullName>
    </submittedName>
</protein>
<feature type="domain" description="NmrA-like" evidence="4">
    <location>
        <begin position="3"/>
        <end position="314"/>
    </location>
</feature>
<keyword evidence="3" id="KW-0560">Oxidoreductase</keyword>
<organism evidence="5 6">
    <name type="scientific">Lentinula edodes</name>
    <name type="common">Shiitake mushroom</name>
    <name type="synonym">Lentinus edodes</name>
    <dbReference type="NCBI Taxonomy" id="5353"/>
    <lineage>
        <taxon>Eukaryota</taxon>
        <taxon>Fungi</taxon>
        <taxon>Dikarya</taxon>
        <taxon>Basidiomycota</taxon>
        <taxon>Agaricomycotina</taxon>
        <taxon>Agaricomycetes</taxon>
        <taxon>Agaricomycetidae</taxon>
        <taxon>Agaricales</taxon>
        <taxon>Marasmiineae</taxon>
        <taxon>Omphalotaceae</taxon>
        <taxon>Lentinula</taxon>
    </lineage>
</organism>
<dbReference type="InterPro" id="IPR036291">
    <property type="entry name" value="NAD(P)-bd_dom_sf"/>
</dbReference>
<dbReference type="OrthoDB" id="9974981at2759"/>
<dbReference type="PANTHER" id="PTHR47706:SF4">
    <property type="entry name" value="NMRA-LIKE DOMAIN-CONTAINING PROTEIN"/>
    <property type="match status" value="1"/>
</dbReference>
<comment type="caution">
    <text evidence="5">The sequence shown here is derived from an EMBL/GenBank/DDBJ whole genome shotgun (WGS) entry which is preliminary data.</text>
</comment>
<name>A0A1Q3EIG0_LENED</name>
<reference evidence="5 6" key="1">
    <citation type="submission" date="2016-08" db="EMBL/GenBank/DDBJ databases">
        <authorList>
            <consortium name="Lentinula edodes genome sequencing consortium"/>
            <person name="Sakamoto Y."/>
            <person name="Nakade K."/>
            <person name="Sato S."/>
            <person name="Yoshida Y."/>
            <person name="Miyazaki K."/>
            <person name="Natsume S."/>
            <person name="Konno N."/>
        </authorList>
    </citation>
    <scope>NUCLEOTIDE SEQUENCE [LARGE SCALE GENOMIC DNA]</scope>
    <source>
        <strain evidence="5 6">NBRC 111202</strain>
    </source>
</reference>
<evidence type="ECO:0000259" key="4">
    <source>
        <dbReference type="Pfam" id="PF05368"/>
    </source>
</evidence>
<keyword evidence="6" id="KW-1185">Reference proteome</keyword>
<dbReference type="Gene3D" id="3.90.25.10">
    <property type="entry name" value="UDP-galactose 4-epimerase, domain 1"/>
    <property type="match status" value="1"/>
</dbReference>
<dbReference type="GO" id="GO:0016491">
    <property type="term" value="F:oxidoreductase activity"/>
    <property type="evidence" value="ECO:0007669"/>
    <property type="project" value="UniProtKB-KW"/>
</dbReference>
<reference evidence="5 6" key="2">
    <citation type="submission" date="2017-02" db="EMBL/GenBank/DDBJ databases">
        <title>A genome survey and senescence transcriptome analysis in Lentinula edodes.</title>
        <authorList>
            <person name="Sakamoto Y."/>
            <person name="Nakade K."/>
            <person name="Sato S."/>
            <person name="Yoshida Y."/>
            <person name="Miyazaki K."/>
            <person name="Natsume S."/>
            <person name="Konno N."/>
        </authorList>
    </citation>
    <scope>NUCLEOTIDE SEQUENCE [LARGE SCALE GENOMIC DNA]</scope>
    <source>
        <strain evidence="5 6">NBRC 111202</strain>
    </source>
</reference>
<evidence type="ECO:0000313" key="6">
    <source>
        <dbReference type="Proteomes" id="UP000188533"/>
    </source>
</evidence>
<dbReference type="Gene3D" id="3.40.50.720">
    <property type="entry name" value="NAD(P)-binding Rossmann-like Domain"/>
    <property type="match status" value="1"/>
</dbReference>
<evidence type="ECO:0000256" key="3">
    <source>
        <dbReference type="ARBA" id="ARBA00023002"/>
    </source>
</evidence>
<dbReference type="PANTHER" id="PTHR47706">
    <property type="entry name" value="NMRA-LIKE FAMILY PROTEIN"/>
    <property type="match status" value="1"/>
</dbReference>